<keyword evidence="1" id="KW-0812">Transmembrane</keyword>
<keyword evidence="1" id="KW-1133">Transmembrane helix</keyword>
<keyword evidence="3" id="KW-1185">Reference proteome</keyword>
<gene>
    <name evidence="2" type="ORF">ASPCAL14058</name>
</gene>
<feature type="transmembrane region" description="Helical" evidence="1">
    <location>
        <begin position="284"/>
        <end position="306"/>
    </location>
</feature>
<evidence type="ECO:0000256" key="1">
    <source>
        <dbReference type="SAM" id="Phobius"/>
    </source>
</evidence>
<keyword evidence="1" id="KW-0472">Membrane</keyword>
<sequence length="591" mass="67645">MEVQTQPPFLAIMAIHECVEVVLGCLPRSDLKSLRLACKATDEVVTSSVSPLFRRVYISAYRHDLEALREIARHPRLSRCVRELVWDTSMQPNMYPLRESYYYETYYQQQASEYIVAGFTDALTQGKDFELLVEALPCFPRLQGVTFTVLMSHWIPRSHSPNTASHPRFDFRTELALVDGVTQYSSPAMRAWEERGIGYVLKHHNIPLGYPRQIPDDDVLTSLEEMAAGLPTAERVDFAELATYTHRAPLLMLAALRALRIRLTSFVIDLPFLRARHRNVSTSWFRGLNLLILGFPTIPLASIWFFDMFRSLRRLRLGLDDTPGGRESIARAFTGATSLEVLEVVLYRHGWLDLNNLLPPLRLKRLVLQNFDVGRGDWENVLMPWCFGNRLETLHLARCRFLRPEGVGRTEIFAALLARDTSCPPRDVLYSDFDRELGYRVDSDSSSKDAEDDAEDEHGACFLDIDFNSDSSSESDPDFFPSTEEMLSRHADAPFYDDAAGDFAEEMAYVYWQYYHSEGPDEFTEPSDTVPIEDEIPMARLRADAARMIDDEVTDENVELVYEARAWGCEGGGKLRVWIDGFKVHSKRYEV</sequence>
<protein>
    <recommendedName>
        <fullName evidence="4">F-box domain-containing protein</fullName>
    </recommendedName>
</protein>
<proteinExistence type="predicted"/>
<dbReference type="AlphaFoldDB" id="A0A0U5GHP3"/>
<name>A0A0U5GHP3_ASPCI</name>
<dbReference type="STRING" id="454130.A0A0U5GHP3"/>
<dbReference type="OrthoDB" id="4438282at2759"/>
<organism evidence="2 3">
    <name type="scientific">Aspergillus calidoustus</name>
    <dbReference type="NCBI Taxonomy" id="454130"/>
    <lineage>
        <taxon>Eukaryota</taxon>
        <taxon>Fungi</taxon>
        <taxon>Dikarya</taxon>
        <taxon>Ascomycota</taxon>
        <taxon>Pezizomycotina</taxon>
        <taxon>Eurotiomycetes</taxon>
        <taxon>Eurotiomycetidae</taxon>
        <taxon>Eurotiales</taxon>
        <taxon>Aspergillaceae</taxon>
        <taxon>Aspergillus</taxon>
        <taxon>Aspergillus subgen. Nidulantes</taxon>
    </lineage>
</organism>
<evidence type="ECO:0000313" key="2">
    <source>
        <dbReference type="EMBL" id="CEL10951.1"/>
    </source>
</evidence>
<evidence type="ECO:0000313" key="3">
    <source>
        <dbReference type="Proteomes" id="UP000054771"/>
    </source>
</evidence>
<dbReference type="OMA" id="CENPRIA"/>
<evidence type="ECO:0008006" key="4">
    <source>
        <dbReference type="Google" id="ProtNLM"/>
    </source>
</evidence>
<dbReference type="EMBL" id="CDMC01000021">
    <property type="protein sequence ID" value="CEL10951.1"/>
    <property type="molecule type" value="Genomic_DNA"/>
</dbReference>
<dbReference type="Proteomes" id="UP000054771">
    <property type="component" value="Unassembled WGS sequence"/>
</dbReference>
<reference evidence="3" key="1">
    <citation type="journal article" date="2016" name="Genome Announc.">
        <title>Draft genome sequences of fungus Aspergillus calidoustus.</title>
        <authorList>
            <person name="Horn F."/>
            <person name="Linde J."/>
            <person name="Mattern D.J."/>
            <person name="Walther G."/>
            <person name="Guthke R."/>
            <person name="Scherlach K."/>
            <person name="Martin K."/>
            <person name="Brakhage A.A."/>
            <person name="Petzke L."/>
            <person name="Valiante V."/>
        </authorList>
    </citation>
    <scope>NUCLEOTIDE SEQUENCE [LARGE SCALE GENOMIC DNA]</scope>
    <source>
        <strain evidence="3">SF006504</strain>
    </source>
</reference>
<accession>A0A0U5GHP3</accession>